<name>A0A1G2MA11_9BACT</name>
<gene>
    <name evidence="1" type="ORF">A2849_03265</name>
</gene>
<protein>
    <submittedName>
        <fullName evidence="1">Uncharacterized protein</fullName>
    </submittedName>
</protein>
<dbReference type="EMBL" id="MHRI01000025">
    <property type="protein sequence ID" value="OHA20663.1"/>
    <property type="molecule type" value="Genomic_DNA"/>
</dbReference>
<dbReference type="Proteomes" id="UP000178121">
    <property type="component" value="Unassembled WGS sequence"/>
</dbReference>
<evidence type="ECO:0000313" key="1">
    <source>
        <dbReference type="EMBL" id="OHA20663.1"/>
    </source>
</evidence>
<accession>A0A1G2MA11</accession>
<reference evidence="1 2" key="1">
    <citation type="journal article" date="2016" name="Nat. Commun.">
        <title>Thousands of microbial genomes shed light on interconnected biogeochemical processes in an aquifer system.</title>
        <authorList>
            <person name="Anantharaman K."/>
            <person name="Brown C.T."/>
            <person name="Hug L.A."/>
            <person name="Sharon I."/>
            <person name="Castelle C.J."/>
            <person name="Probst A.J."/>
            <person name="Thomas B.C."/>
            <person name="Singh A."/>
            <person name="Wilkins M.J."/>
            <person name="Karaoz U."/>
            <person name="Brodie E.L."/>
            <person name="Williams K.H."/>
            <person name="Hubbard S.S."/>
            <person name="Banfield J.F."/>
        </authorList>
    </citation>
    <scope>NUCLEOTIDE SEQUENCE [LARGE SCALE GENOMIC DNA]</scope>
</reference>
<sequence length="60" mass="6836">MEDIKFMLLKQGFPHLCSFTICPSFNLNRLLVNTINMKLPKGLSGGQNKGEDSEKMFLEM</sequence>
<comment type="caution">
    <text evidence="1">The sequence shown here is derived from an EMBL/GenBank/DDBJ whole genome shotgun (WGS) entry which is preliminary data.</text>
</comment>
<dbReference type="AlphaFoldDB" id="A0A1G2MA11"/>
<proteinExistence type="predicted"/>
<organism evidence="1 2">
    <name type="scientific">Candidatus Taylorbacteria bacterium RIFCSPHIGHO2_01_FULL_51_15</name>
    <dbReference type="NCBI Taxonomy" id="1802304"/>
    <lineage>
        <taxon>Bacteria</taxon>
        <taxon>Candidatus Tayloriibacteriota</taxon>
    </lineage>
</organism>
<evidence type="ECO:0000313" key="2">
    <source>
        <dbReference type="Proteomes" id="UP000178121"/>
    </source>
</evidence>